<dbReference type="EMBL" id="FSRA01000002">
    <property type="protein sequence ID" value="SIO54162.1"/>
    <property type="molecule type" value="Genomic_DNA"/>
</dbReference>
<protein>
    <submittedName>
        <fullName evidence="2">Uncharacterized protein</fullName>
    </submittedName>
</protein>
<gene>
    <name evidence="2" type="ORF">SAMN04488055_5550</name>
</gene>
<dbReference type="RefSeq" id="WP_143197614.1">
    <property type="nucleotide sequence ID" value="NZ_FSRA01000002.1"/>
</dbReference>
<evidence type="ECO:0000313" key="3">
    <source>
        <dbReference type="Proteomes" id="UP000185003"/>
    </source>
</evidence>
<name>A0A1N6KC75_9BACT</name>
<sequence length="585" mass="60035">MRKSLRIASMVLAALLFFSYDSLKAQVKIGGNPADIDPNAILELESTKKGFLLPRVSDMSLISASTKEGYLVYFTGSGPANPAGLFVKQGAVMVRVSTETSTGMPWKLDGNTGVAGSFLGNINSHPLEFRTNNIPRITIAADGKLNFSAVDVSLPAEGINDVLVIAADGTVKKKPLVNGVTKLNSLDGELDIELTGNNAITQPTITTTPGGAGVPGIVELAYPIQEGQGASYGFMTETDYLKLKDMSDVDGFKVIAVTATAVPEGATFTKNGNKWELSLAAATATSPGIVTTGAQGFAGDKTFTNQVTTFDGSVKIAKTDPASGAPTLFVEGAATLKGTTAQTLVNANNYNILLQDPNAAGDARYEVKNVSLPAWKLSATGIGQISAPAGSATPSVGSATGNLDLEVVTTGTDFAITSAADKITFAVPNATGGATPARGLVSTGSQSFAGDKSFDGKVHVGPAFGTPQVSPSNMIVNGSVGVKFRNVPAGSTIGADDYIVLTAAATATSDLTLPNATECSGRVYVIKRIPGATPATEEDNNLIVRAAAGQNINGLATTSITVVHTSITLMSDGANWQLLSRGTGF</sequence>
<reference evidence="3" key="1">
    <citation type="submission" date="2016-11" db="EMBL/GenBank/DDBJ databases">
        <authorList>
            <person name="Varghese N."/>
            <person name="Submissions S."/>
        </authorList>
    </citation>
    <scope>NUCLEOTIDE SEQUENCE [LARGE SCALE GENOMIC DNA]</scope>
    <source>
        <strain evidence="3">DSM 24787</strain>
    </source>
</reference>
<evidence type="ECO:0000256" key="1">
    <source>
        <dbReference type="SAM" id="SignalP"/>
    </source>
</evidence>
<feature type="signal peptide" evidence="1">
    <location>
        <begin position="1"/>
        <end position="25"/>
    </location>
</feature>
<accession>A0A1N6KC75</accession>
<dbReference type="Proteomes" id="UP000185003">
    <property type="component" value="Unassembled WGS sequence"/>
</dbReference>
<keyword evidence="1" id="KW-0732">Signal</keyword>
<dbReference type="AlphaFoldDB" id="A0A1N6KC75"/>
<feature type="chain" id="PRO_5012681223" evidence="1">
    <location>
        <begin position="26"/>
        <end position="585"/>
    </location>
</feature>
<dbReference type="OrthoDB" id="657052at2"/>
<evidence type="ECO:0000313" key="2">
    <source>
        <dbReference type="EMBL" id="SIO54162.1"/>
    </source>
</evidence>
<keyword evidence="3" id="KW-1185">Reference proteome</keyword>
<proteinExistence type="predicted"/>
<organism evidence="2 3">
    <name type="scientific">Chitinophaga niabensis</name>
    <dbReference type="NCBI Taxonomy" id="536979"/>
    <lineage>
        <taxon>Bacteria</taxon>
        <taxon>Pseudomonadati</taxon>
        <taxon>Bacteroidota</taxon>
        <taxon>Chitinophagia</taxon>
        <taxon>Chitinophagales</taxon>
        <taxon>Chitinophagaceae</taxon>
        <taxon>Chitinophaga</taxon>
    </lineage>
</organism>
<dbReference type="STRING" id="536979.SAMN04488055_5550"/>